<dbReference type="Proteomes" id="UP000053058">
    <property type="component" value="Unassembled WGS sequence"/>
</dbReference>
<keyword evidence="9" id="KW-0067">ATP-binding</keyword>
<evidence type="ECO:0000256" key="6">
    <source>
        <dbReference type="ARBA" id="ARBA00022747"/>
    </source>
</evidence>
<proteinExistence type="inferred from homology"/>
<reference evidence="13" key="1">
    <citation type="submission" date="2015-10" db="EMBL/GenBank/DDBJ databases">
        <title>Draft Genome Sequences of 11 Lactococcus lactis subspecies cremoris strains.</title>
        <authorList>
            <person name="Wels M."/>
            <person name="Backus L."/>
            <person name="Boekhorst J."/>
            <person name="Dijkstra A."/>
            <person name="Beerthuizen M."/>
            <person name="Kelly W."/>
            <person name="Siezen R."/>
            <person name="Bachmann H."/>
            <person name="Van Hijum S."/>
        </authorList>
    </citation>
    <scope>NUCLEOTIDE SEQUENCE [LARGE SCALE GENOMIC DNA]</scope>
    <source>
        <strain evidence="13">KF282</strain>
    </source>
</reference>
<dbReference type="Pfam" id="PF04313">
    <property type="entry name" value="HSDR_N"/>
    <property type="match status" value="1"/>
</dbReference>
<dbReference type="Gene3D" id="3.40.50.300">
    <property type="entry name" value="P-loop containing nucleotide triphosphate hydrolases"/>
    <property type="match status" value="2"/>
</dbReference>
<dbReference type="RefSeq" id="WP_058219380.1">
    <property type="nucleotide sequence ID" value="NZ_LKLN01000027.1"/>
</dbReference>
<evidence type="ECO:0000256" key="4">
    <source>
        <dbReference type="ARBA" id="ARBA00022722"/>
    </source>
</evidence>
<evidence type="ECO:0000256" key="3">
    <source>
        <dbReference type="ARBA" id="ARBA00012654"/>
    </source>
</evidence>
<comment type="catalytic activity">
    <reaction evidence="1">
        <text>Endonucleolytic cleavage of DNA to give random double-stranded fragments with terminal 5'-phosphates, ATP is simultaneously hydrolyzed.</text>
        <dbReference type="EC" id="3.1.21.3"/>
    </reaction>
</comment>
<dbReference type="PATRIC" id="fig|1360.105.peg.1088"/>
<gene>
    <name evidence="12" type="ORF">KF282_0973</name>
</gene>
<dbReference type="PANTHER" id="PTHR30195">
    <property type="entry name" value="TYPE I SITE-SPECIFIC DEOXYRIBONUCLEASE PROTEIN SUBUNIT M AND R"/>
    <property type="match status" value="1"/>
</dbReference>
<evidence type="ECO:0000256" key="8">
    <source>
        <dbReference type="ARBA" id="ARBA00022801"/>
    </source>
</evidence>
<dbReference type="InterPro" id="IPR027417">
    <property type="entry name" value="P-loop_NTPase"/>
</dbReference>
<dbReference type="PANTHER" id="PTHR30195:SF16">
    <property type="entry name" value="TYPE I RESTRICTION ENZYME ENDONUCLEASE SUBUNIT"/>
    <property type="match status" value="1"/>
</dbReference>
<dbReference type="EMBL" id="LKLN01000027">
    <property type="protein sequence ID" value="KSU06576.1"/>
    <property type="molecule type" value="Genomic_DNA"/>
</dbReference>
<dbReference type="SMART" id="SM00487">
    <property type="entry name" value="DEXDc"/>
    <property type="match status" value="1"/>
</dbReference>
<comment type="caution">
    <text evidence="12">The sequence shown here is derived from an EMBL/GenBank/DDBJ whole genome shotgun (WGS) entry which is preliminary data.</text>
</comment>
<organism evidence="12 13">
    <name type="scientific">Lactococcus lactis subsp. lactis</name>
    <name type="common">Streptococcus lactis</name>
    <dbReference type="NCBI Taxonomy" id="1360"/>
    <lineage>
        <taxon>Bacteria</taxon>
        <taxon>Bacillati</taxon>
        <taxon>Bacillota</taxon>
        <taxon>Bacilli</taxon>
        <taxon>Lactobacillales</taxon>
        <taxon>Streptococcaceae</taxon>
        <taxon>Lactococcus</taxon>
    </lineage>
</organism>
<protein>
    <recommendedName>
        <fullName evidence="3">type I site-specific deoxyribonuclease</fullName>
        <ecNumber evidence="3">3.1.21.3</ecNumber>
    </recommendedName>
</protein>
<keyword evidence="6" id="KW-0680">Restriction system</keyword>
<accession>A0A0V8CZ17</accession>
<dbReference type="REBASE" id="193871">
    <property type="entry name" value="LlaKF282ORF972P"/>
</dbReference>
<evidence type="ECO:0000313" key="13">
    <source>
        <dbReference type="Proteomes" id="UP000053058"/>
    </source>
</evidence>
<dbReference type="Pfam" id="PF18766">
    <property type="entry name" value="SWI2_SNF2"/>
    <property type="match status" value="1"/>
</dbReference>
<feature type="domain" description="Helicase ATP-binding" evidence="11">
    <location>
        <begin position="278"/>
        <end position="441"/>
    </location>
</feature>
<dbReference type="CDD" id="cd22332">
    <property type="entry name" value="HsdR_N"/>
    <property type="match status" value="1"/>
</dbReference>
<dbReference type="GO" id="GO:0009307">
    <property type="term" value="P:DNA restriction-modification system"/>
    <property type="evidence" value="ECO:0007669"/>
    <property type="project" value="UniProtKB-KW"/>
</dbReference>
<evidence type="ECO:0000256" key="9">
    <source>
        <dbReference type="ARBA" id="ARBA00022840"/>
    </source>
</evidence>
<evidence type="ECO:0000256" key="2">
    <source>
        <dbReference type="ARBA" id="ARBA00008598"/>
    </source>
</evidence>
<dbReference type="Gene3D" id="3.90.1570.50">
    <property type="match status" value="1"/>
</dbReference>
<dbReference type="SUPFAM" id="SSF52540">
    <property type="entry name" value="P-loop containing nucleoside triphosphate hydrolases"/>
    <property type="match status" value="1"/>
</dbReference>
<dbReference type="InterPro" id="IPR055180">
    <property type="entry name" value="HsdR_RecA-like_helicase_dom_2"/>
</dbReference>
<evidence type="ECO:0000256" key="7">
    <source>
        <dbReference type="ARBA" id="ARBA00022759"/>
    </source>
</evidence>
<dbReference type="GO" id="GO:0009035">
    <property type="term" value="F:type I site-specific deoxyribonuclease activity"/>
    <property type="evidence" value="ECO:0007669"/>
    <property type="project" value="UniProtKB-EC"/>
</dbReference>
<evidence type="ECO:0000259" key="11">
    <source>
        <dbReference type="PROSITE" id="PS51192"/>
    </source>
</evidence>
<keyword evidence="10" id="KW-0238">DNA-binding</keyword>
<evidence type="ECO:0000256" key="5">
    <source>
        <dbReference type="ARBA" id="ARBA00022741"/>
    </source>
</evidence>
<dbReference type="Pfam" id="PF22679">
    <property type="entry name" value="T1R_D3-like"/>
    <property type="match status" value="1"/>
</dbReference>
<keyword evidence="4" id="KW-0540">Nuclease</keyword>
<name>A0A0V8CZ17_LACLL</name>
<keyword evidence="7" id="KW-0255">Endonuclease</keyword>
<dbReference type="InterPro" id="IPR014001">
    <property type="entry name" value="Helicase_ATP-bd"/>
</dbReference>
<comment type="similarity">
    <text evidence="2">Belongs to the HsdR family.</text>
</comment>
<dbReference type="InterPro" id="IPR040980">
    <property type="entry name" value="SWI2_SNF2"/>
</dbReference>
<dbReference type="PROSITE" id="PS51192">
    <property type="entry name" value="HELICASE_ATP_BIND_1"/>
    <property type="match status" value="1"/>
</dbReference>
<keyword evidence="5" id="KW-0547">Nucleotide-binding</keyword>
<dbReference type="GO" id="GO:0003677">
    <property type="term" value="F:DNA binding"/>
    <property type="evidence" value="ECO:0007669"/>
    <property type="project" value="UniProtKB-KW"/>
</dbReference>
<evidence type="ECO:0000256" key="10">
    <source>
        <dbReference type="ARBA" id="ARBA00023125"/>
    </source>
</evidence>
<dbReference type="AlphaFoldDB" id="A0A0V8CZ17"/>
<evidence type="ECO:0000256" key="1">
    <source>
        <dbReference type="ARBA" id="ARBA00000851"/>
    </source>
</evidence>
<dbReference type="EC" id="3.1.21.3" evidence="3"/>
<dbReference type="InterPro" id="IPR051268">
    <property type="entry name" value="Type-I_R_enzyme_R_subunit"/>
</dbReference>
<dbReference type="InterPro" id="IPR007409">
    <property type="entry name" value="Restrct_endonuc_type1_HsdR_N"/>
</dbReference>
<sequence>MAEAKFEAALIKKLEAEGWTYRKDLSYVPIKVLEGHWREVLNENNAYKLNGKPLSDVEFGLVMQEVQRIKTPYDAQLLLVGAGGVGSIPITRDDGSNLEVEIFYEDDVAGGRSRYEVVSQVIFDELPHGLASKRIIDLALLINGIPVAHIEEKDEHLQNQWGAFEQLKGYHAEGIYEGLFAFVQVQFILSQHSANYFARPNRIENYNKTFVFGWRDEQQKDITDAFVFAHQVLGIPALHRLVTVNMIPDASNSNLMVMRSYQIQATRAILQRMKEMEHNDYIQKEGGYIWHTTGSGKTVTSFKVAQLLAAAPKVKNVLFIVDRVDLVDQTLENFKDFAYIQFKNRIKKVNGRELKRELSHKGASQILLISVQGLTKAVKNGLKNTDRNVIIMDEAHRSANGESVQLIKGAFQKTTWFGFTGTPNFYSDEINDVQTTRDISTHDIFGKRLHTYTIKDAIGDGNVLGFDITYFNPTIEIEALDEKYSEKDYEKEVYQSHVYREQVVQDILNHWDKTSSGALNAGKREKNVFQAMLAVSGKQAVVHYYNLFKEKAPHLRVAMTFSRDESNQPGTKEQNEALKKAIKEYSSCFNVPSLLNAQDPARAYMIDITKRLARKKPYNQGKDEDRLDLVIVSDQLLTGFDSKYINTIYMDKQLREGMLIQAMSRTNRTFHLNSKPHGKVRFYRQGEQMKSFVENALRIYTRGGNDTLQEADEDSKNEDIQSLEDEHILAEPQSHQIQKLTPAVQELKAFAGEDFSQIPRGEKDLKQFVRLGLETQNKIQQLVQQGYELGSEIDLLDAQGEATGEKVRLDISNFEEFGALQARLNDAREKLPEEERPDLTEIRVGLALYDHEIIDYDWLVDLLNLFMDQKTPENKASIEKHILPLDEMSQQEIKDIIVDIESGEIKEHFTKATLEDQRKHKRSDRQELKIRRWAANQKVNGNRIVQAFDLFLPGHSLVDNSQLSALVSEIEAEENLSFFGASEFETALMSFFNSL</sequence>
<dbReference type="GO" id="GO:0005524">
    <property type="term" value="F:ATP binding"/>
    <property type="evidence" value="ECO:0007669"/>
    <property type="project" value="UniProtKB-KW"/>
</dbReference>
<evidence type="ECO:0000313" key="12">
    <source>
        <dbReference type="EMBL" id="KSU06576.1"/>
    </source>
</evidence>
<keyword evidence="8" id="KW-0378">Hydrolase</keyword>